<dbReference type="KEGG" id="mtc:MT3858"/>
<protein>
    <submittedName>
        <fullName evidence="1">Uncharacterized protein</fullName>
    </submittedName>
</protein>
<reference evidence="1 2" key="1">
    <citation type="journal article" date="2002" name="J. Bacteriol.">
        <title>Whole-genome comparison of Mycobacterium tuberculosis clinical and laboratory strains.</title>
        <authorList>
            <person name="Fleischmann R.D."/>
            <person name="Alland D."/>
            <person name="Eisen J.A."/>
            <person name="Carpenter L."/>
            <person name="White O."/>
            <person name="Peterson J."/>
            <person name="DeBoy R."/>
            <person name="Dodson R."/>
            <person name="Gwinn M."/>
            <person name="Haft D."/>
            <person name="Hickey E."/>
            <person name="Kolonay J.F."/>
            <person name="Nelson W.C."/>
            <person name="Umayam L.A."/>
            <person name="Ermolaeva M."/>
            <person name="Salzberg S.L."/>
            <person name="Delcher A."/>
            <person name="Utterback T."/>
            <person name="Weidman J."/>
            <person name="Khouri H."/>
            <person name="Gill J."/>
            <person name="Mikula A."/>
            <person name="Bishai W."/>
            <person name="Jacobs Jr W.R.Jr."/>
            <person name="Venter J.C."/>
            <person name="Fraser C.M."/>
        </authorList>
    </citation>
    <scope>NUCLEOTIDE SEQUENCE [LARGE SCALE GENOMIC DNA]</scope>
    <source>
        <strain evidence="2">CDC 1551 / Oshkosh</strain>
    </source>
</reference>
<organism evidence="1 2">
    <name type="scientific">Mycobacterium tuberculosis (strain CDC 1551 / Oshkosh)</name>
    <dbReference type="NCBI Taxonomy" id="83331"/>
    <lineage>
        <taxon>Bacteria</taxon>
        <taxon>Bacillati</taxon>
        <taxon>Actinomycetota</taxon>
        <taxon>Actinomycetes</taxon>
        <taxon>Mycobacteriales</taxon>
        <taxon>Mycobacteriaceae</taxon>
        <taxon>Mycobacterium</taxon>
        <taxon>Mycobacterium tuberculosis complex</taxon>
    </lineage>
</organism>
<accession>Q8VIU5</accession>
<proteinExistence type="predicted"/>
<name>Q8VIU5_MYCTO</name>
<evidence type="ECO:0000313" key="1">
    <source>
        <dbReference type="EMBL" id="AAK48222.1"/>
    </source>
</evidence>
<dbReference type="AlphaFoldDB" id="Q8VIU5"/>
<sequence>MTATASRSASKRSAYVSRVTFADLCPRIRCSAKTLTPADTAKLAAVCRKSCGVICWTFARFTAPQIRPRVGFGRGRRAPVSSSDQLVRSAGLDVTVLGGV</sequence>
<dbReference type="Proteomes" id="UP000001020">
    <property type="component" value="Chromosome"/>
</dbReference>
<keyword evidence="2" id="KW-1185">Reference proteome</keyword>
<gene>
    <name evidence="1" type="ordered locus">MT3858</name>
</gene>
<dbReference type="EMBL" id="AE000516">
    <property type="protein sequence ID" value="AAK48222.1"/>
    <property type="molecule type" value="Genomic_DNA"/>
</dbReference>
<evidence type="ECO:0000313" key="2">
    <source>
        <dbReference type="Proteomes" id="UP000001020"/>
    </source>
</evidence>
<dbReference type="HOGENOM" id="CLU_2302815_0_0_11"/>